<dbReference type="Proteomes" id="UP001553161">
    <property type="component" value="Unassembled WGS sequence"/>
</dbReference>
<reference evidence="15 16" key="1">
    <citation type="submission" date="2024-07" db="EMBL/GenBank/DDBJ databases">
        <authorList>
            <person name="Kang M."/>
        </authorList>
    </citation>
    <scope>NUCLEOTIDE SEQUENCE [LARGE SCALE GENOMIC DNA]</scope>
    <source>
        <strain evidence="15 16">DFM31</strain>
    </source>
</reference>
<keyword evidence="10" id="KW-0408">Iron</keyword>
<evidence type="ECO:0000256" key="11">
    <source>
        <dbReference type="ARBA" id="ARBA00023136"/>
    </source>
</evidence>
<dbReference type="SUPFAM" id="SSF101874">
    <property type="entry name" value="YceI-like"/>
    <property type="match status" value="1"/>
</dbReference>
<evidence type="ECO:0000256" key="1">
    <source>
        <dbReference type="ARBA" id="ARBA00001970"/>
    </source>
</evidence>
<dbReference type="InterPro" id="IPR052168">
    <property type="entry name" value="Cytochrome_b561_oxidase"/>
</dbReference>
<evidence type="ECO:0000259" key="14">
    <source>
        <dbReference type="SMART" id="SM00867"/>
    </source>
</evidence>
<evidence type="ECO:0000256" key="2">
    <source>
        <dbReference type="ARBA" id="ARBA00004651"/>
    </source>
</evidence>
<evidence type="ECO:0000256" key="12">
    <source>
        <dbReference type="ARBA" id="ARBA00037975"/>
    </source>
</evidence>
<feature type="transmembrane region" description="Helical" evidence="13">
    <location>
        <begin position="100"/>
        <end position="133"/>
    </location>
</feature>
<evidence type="ECO:0000313" key="16">
    <source>
        <dbReference type="Proteomes" id="UP001553161"/>
    </source>
</evidence>
<evidence type="ECO:0000256" key="5">
    <source>
        <dbReference type="ARBA" id="ARBA00022617"/>
    </source>
</evidence>
<keyword evidence="4" id="KW-1003">Cell membrane</keyword>
<dbReference type="Pfam" id="PF04264">
    <property type="entry name" value="YceI"/>
    <property type="match status" value="1"/>
</dbReference>
<evidence type="ECO:0000256" key="8">
    <source>
        <dbReference type="ARBA" id="ARBA00022982"/>
    </source>
</evidence>
<keyword evidence="8" id="KW-0249">Electron transport</keyword>
<dbReference type="PANTHER" id="PTHR30529">
    <property type="entry name" value="CYTOCHROME B561"/>
    <property type="match status" value="1"/>
</dbReference>
<evidence type="ECO:0000256" key="3">
    <source>
        <dbReference type="ARBA" id="ARBA00022448"/>
    </source>
</evidence>
<evidence type="ECO:0000256" key="9">
    <source>
        <dbReference type="ARBA" id="ARBA00022989"/>
    </source>
</evidence>
<dbReference type="Gene3D" id="2.40.128.110">
    <property type="entry name" value="Lipid/polyisoprenoid-binding, YceI-like"/>
    <property type="match status" value="1"/>
</dbReference>
<evidence type="ECO:0000256" key="4">
    <source>
        <dbReference type="ARBA" id="ARBA00022475"/>
    </source>
</evidence>
<evidence type="ECO:0000313" key="15">
    <source>
        <dbReference type="EMBL" id="MEV8465609.1"/>
    </source>
</evidence>
<evidence type="ECO:0000256" key="13">
    <source>
        <dbReference type="SAM" id="Phobius"/>
    </source>
</evidence>
<protein>
    <submittedName>
        <fullName evidence="15">Cytochrome b/b6 domain-containing protein</fullName>
    </submittedName>
</protein>
<feature type="domain" description="Lipid/polyisoprenoid-binding YceI-like" evidence="14">
    <location>
        <begin position="249"/>
        <end position="406"/>
    </location>
</feature>
<keyword evidence="3" id="KW-0813">Transport</keyword>
<keyword evidence="9 13" id="KW-1133">Transmembrane helix</keyword>
<keyword evidence="5" id="KW-0349">Heme</keyword>
<keyword evidence="6 13" id="KW-0812">Transmembrane</keyword>
<dbReference type="InterPro" id="IPR016174">
    <property type="entry name" value="Di-haem_cyt_TM"/>
</dbReference>
<evidence type="ECO:0000256" key="6">
    <source>
        <dbReference type="ARBA" id="ARBA00022692"/>
    </source>
</evidence>
<evidence type="ECO:0000256" key="7">
    <source>
        <dbReference type="ARBA" id="ARBA00022723"/>
    </source>
</evidence>
<dbReference type="InterPro" id="IPR007372">
    <property type="entry name" value="Lipid/polyisoprenoid-bd_YceI"/>
</dbReference>
<accession>A0ABV3L232</accession>
<feature type="transmembrane region" description="Helical" evidence="13">
    <location>
        <begin position="206"/>
        <end position="225"/>
    </location>
</feature>
<dbReference type="SMART" id="SM00867">
    <property type="entry name" value="YceI"/>
    <property type="match status" value="1"/>
</dbReference>
<dbReference type="Gene3D" id="1.20.950.20">
    <property type="entry name" value="Transmembrane di-heme cytochromes, Chain C"/>
    <property type="match status" value="1"/>
</dbReference>
<dbReference type="RefSeq" id="WP_366191191.1">
    <property type="nucleotide sequence ID" value="NZ_JBFBVU010000002.1"/>
</dbReference>
<dbReference type="Pfam" id="PF01292">
    <property type="entry name" value="Ni_hydr_CYTB"/>
    <property type="match status" value="1"/>
</dbReference>
<evidence type="ECO:0000256" key="10">
    <source>
        <dbReference type="ARBA" id="ARBA00023004"/>
    </source>
</evidence>
<feature type="transmembrane region" description="Helical" evidence="13">
    <location>
        <begin position="62"/>
        <end position="79"/>
    </location>
</feature>
<sequence length="408" mass="43692">MSDATPLGNTAYAYGNVTKMFHWLTALLILTAFPLGMIANGWPYDSSQALMIKGVLFSLHKTVGVTVFFVALARILWALNQTKPHPLHPDRRVEHFMAELVHWTLYAGLVLVPLSGWLHHAATTGFAPIWWPFGQSLPFVPKNDAVAHVFEGWHLVFTKILGIAVLLHIAGAVKHQVVDRDLTLARMLPGRIEAGRDGGDHSRSPFWMALLIWAVAMTAGTALGWPPAAQTEARAIELAPAPVAPTASGWTVQSGTLGLSVVQFGADVAGSFADWTADIAFDPDAPGPDLGTVAVDIAIGSVTLGSVTAEAVKPEFFDAEQFPTAHFAATLRAADDGGYLAEGTLRLKGTEVPVTLPFDLTLTGDTAEMTGQTTLDRRDFEIGTTAQKDDATLGFPVTVSIILTAQRN</sequence>
<proteinExistence type="inferred from homology"/>
<comment type="subcellular location">
    <subcellularLocation>
        <location evidence="2">Cell membrane</location>
        <topology evidence="2">Multi-pass membrane protein</topology>
    </subcellularLocation>
</comment>
<keyword evidence="16" id="KW-1185">Reference proteome</keyword>
<feature type="transmembrane region" description="Helical" evidence="13">
    <location>
        <begin position="21"/>
        <end position="42"/>
    </location>
</feature>
<dbReference type="InterPro" id="IPR011577">
    <property type="entry name" value="Cyt_b561_bac/Ni-Hgenase"/>
</dbReference>
<comment type="similarity">
    <text evidence="12">Belongs to the cytochrome b561 family.</text>
</comment>
<dbReference type="SUPFAM" id="SSF81342">
    <property type="entry name" value="Transmembrane di-heme cytochromes"/>
    <property type="match status" value="1"/>
</dbReference>
<gene>
    <name evidence="15" type="ORF">AB0T83_02285</name>
</gene>
<feature type="transmembrane region" description="Helical" evidence="13">
    <location>
        <begin position="153"/>
        <end position="173"/>
    </location>
</feature>
<keyword evidence="7" id="KW-0479">Metal-binding</keyword>
<comment type="caution">
    <text evidence="15">The sequence shown here is derived from an EMBL/GenBank/DDBJ whole genome shotgun (WGS) entry which is preliminary data.</text>
</comment>
<keyword evidence="11 13" id="KW-0472">Membrane</keyword>
<dbReference type="InterPro" id="IPR036761">
    <property type="entry name" value="TTHA0802/YceI-like_sf"/>
</dbReference>
<organism evidence="15 16">
    <name type="scientific">Meridianimarinicoccus marinus</name>
    <dbReference type="NCBI Taxonomy" id="3231483"/>
    <lineage>
        <taxon>Bacteria</taxon>
        <taxon>Pseudomonadati</taxon>
        <taxon>Pseudomonadota</taxon>
        <taxon>Alphaproteobacteria</taxon>
        <taxon>Rhodobacterales</taxon>
        <taxon>Paracoccaceae</taxon>
        <taxon>Meridianimarinicoccus</taxon>
    </lineage>
</organism>
<dbReference type="EMBL" id="JBFBVU010000002">
    <property type="protein sequence ID" value="MEV8465609.1"/>
    <property type="molecule type" value="Genomic_DNA"/>
</dbReference>
<dbReference type="PANTHER" id="PTHR30529:SF7">
    <property type="entry name" value="CYTOCHROME B561 BACTERIAL_NI-HYDROGENASE DOMAIN-CONTAINING PROTEIN"/>
    <property type="match status" value="1"/>
</dbReference>
<name>A0ABV3L232_9RHOB</name>
<comment type="cofactor">
    <cofactor evidence="1">
        <name>heme b</name>
        <dbReference type="ChEBI" id="CHEBI:60344"/>
    </cofactor>
</comment>